<comment type="caution">
    <text evidence="1">The sequence shown here is derived from an EMBL/GenBank/DDBJ whole genome shotgun (WGS) entry which is preliminary data.</text>
</comment>
<proteinExistence type="predicted"/>
<sequence>MESVMLQDRTAIVLTLVTAMATVHTEPLMATATDLTASPTATLATSASVQASQLECLLRTGTAISEDPSTSALQ</sequence>
<protein>
    <submittedName>
        <fullName evidence="1">Uncharacterized protein</fullName>
    </submittedName>
</protein>
<dbReference type="EMBL" id="JARKHS020002273">
    <property type="protein sequence ID" value="KAK8786926.1"/>
    <property type="molecule type" value="Genomic_DNA"/>
</dbReference>
<accession>A0AAQ4FIQ0</accession>
<reference evidence="1 2" key="1">
    <citation type="journal article" date="2023" name="Arcadia Sci">
        <title>De novo assembly of a long-read Amblyomma americanum tick genome.</title>
        <authorList>
            <person name="Chou S."/>
            <person name="Poskanzer K.E."/>
            <person name="Rollins M."/>
            <person name="Thuy-Boun P.S."/>
        </authorList>
    </citation>
    <scope>NUCLEOTIDE SEQUENCE [LARGE SCALE GENOMIC DNA]</scope>
    <source>
        <strain evidence="1">F_SG_1</strain>
        <tissue evidence="1">Salivary glands</tissue>
    </source>
</reference>
<evidence type="ECO:0000313" key="1">
    <source>
        <dbReference type="EMBL" id="KAK8786926.1"/>
    </source>
</evidence>
<keyword evidence="2" id="KW-1185">Reference proteome</keyword>
<evidence type="ECO:0000313" key="2">
    <source>
        <dbReference type="Proteomes" id="UP001321473"/>
    </source>
</evidence>
<dbReference type="Proteomes" id="UP001321473">
    <property type="component" value="Unassembled WGS sequence"/>
</dbReference>
<name>A0AAQ4FIQ0_AMBAM</name>
<dbReference type="AlphaFoldDB" id="A0AAQ4FIQ0"/>
<organism evidence="1 2">
    <name type="scientific">Amblyomma americanum</name>
    <name type="common">Lone star tick</name>
    <dbReference type="NCBI Taxonomy" id="6943"/>
    <lineage>
        <taxon>Eukaryota</taxon>
        <taxon>Metazoa</taxon>
        <taxon>Ecdysozoa</taxon>
        <taxon>Arthropoda</taxon>
        <taxon>Chelicerata</taxon>
        <taxon>Arachnida</taxon>
        <taxon>Acari</taxon>
        <taxon>Parasitiformes</taxon>
        <taxon>Ixodida</taxon>
        <taxon>Ixodoidea</taxon>
        <taxon>Ixodidae</taxon>
        <taxon>Amblyomminae</taxon>
        <taxon>Amblyomma</taxon>
    </lineage>
</organism>
<gene>
    <name evidence="1" type="ORF">V5799_023298</name>
</gene>